<dbReference type="PANTHER" id="PTHR43532:SF1">
    <property type="entry name" value="GLUCOSE-1-PHOSPHATE THYMIDYLYLTRANSFERASE 1"/>
    <property type="match status" value="1"/>
</dbReference>
<dbReference type="EMBL" id="BART01027232">
    <property type="protein sequence ID" value="GAG91109.1"/>
    <property type="molecule type" value="Genomic_DNA"/>
</dbReference>
<evidence type="ECO:0000256" key="7">
    <source>
        <dbReference type="ARBA" id="ARBA00022842"/>
    </source>
</evidence>
<evidence type="ECO:0000256" key="8">
    <source>
        <dbReference type="ARBA" id="ARBA00049336"/>
    </source>
</evidence>
<dbReference type="GO" id="GO:0046872">
    <property type="term" value="F:metal ion binding"/>
    <property type="evidence" value="ECO:0007669"/>
    <property type="project" value="UniProtKB-KW"/>
</dbReference>
<comment type="catalytic activity">
    <reaction evidence="8">
        <text>dTTP + alpha-D-glucose 1-phosphate + H(+) = dTDP-alpha-D-glucose + diphosphate</text>
        <dbReference type="Rhea" id="RHEA:15225"/>
        <dbReference type="ChEBI" id="CHEBI:15378"/>
        <dbReference type="ChEBI" id="CHEBI:33019"/>
        <dbReference type="ChEBI" id="CHEBI:37568"/>
        <dbReference type="ChEBI" id="CHEBI:57477"/>
        <dbReference type="ChEBI" id="CHEBI:58601"/>
        <dbReference type="EC" id="2.7.7.24"/>
    </reaction>
</comment>
<keyword evidence="6" id="KW-0479">Metal-binding</keyword>
<protein>
    <recommendedName>
        <fullName evidence="3">glucose-1-phosphate thymidylyltransferase</fullName>
        <ecNumber evidence="3">2.7.7.24</ecNumber>
    </recommendedName>
</protein>
<evidence type="ECO:0000313" key="10">
    <source>
        <dbReference type="EMBL" id="GAG91109.1"/>
    </source>
</evidence>
<accession>X1B5V2</accession>
<dbReference type="SUPFAM" id="SSF53448">
    <property type="entry name" value="Nucleotide-diphospho-sugar transferases"/>
    <property type="match status" value="1"/>
</dbReference>
<reference evidence="10" key="1">
    <citation type="journal article" date="2014" name="Front. Microbiol.">
        <title>High frequency of phylogenetically diverse reductive dehalogenase-homologous genes in deep subseafloor sedimentary metagenomes.</title>
        <authorList>
            <person name="Kawai M."/>
            <person name="Futagami T."/>
            <person name="Toyoda A."/>
            <person name="Takaki Y."/>
            <person name="Nishi S."/>
            <person name="Hori S."/>
            <person name="Arai W."/>
            <person name="Tsubouchi T."/>
            <person name="Morono Y."/>
            <person name="Uchiyama I."/>
            <person name="Ito T."/>
            <person name="Fujiyama A."/>
            <person name="Inagaki F."/>
            <person name="Takami H."/>
        </authorList>
    </citation>
    <scope>NUCLEOTIDE SEQUENCE</scope>
    <source>
        <strain evidence="10">Expedition CK06-06</strain>
    </source>
</reference>
<evidence type="ECO:0000256" key="3">
    <source>
        <dbReference type="ARBA" id="ARBA00012461"/>
    </source>
</evidence>
<feature type="non-terminal residue" evidence="10">
    <location>
        <position position="1"/>
    </location>
</feature>
<organism evidence="10">
    <name type="scientific">marine sediment metagenome</name>
    <dbReference type="NCBI Taxonomy" id="412755"/>
    <lineage>
        <taxon>unclassified sequences</taxon>
        <taxon>metagenomes</taxon>
        <taxon>ecological metagenomes</taxon>
    </lineage>
</organism>
<keyword evidence="7" id="KW-0460">Magnesium</keyword>
<dbReference type="InterPro" id="IPR005835">
    <property type="entry name" value="NTP_transferase_dom"/>
</dbReference>
<gene>
    <name evidence="10" type="ORF">S01H4_48321</name>
</gene>
<dbReference type="EC" id="2.7.7.24" evidence="3"/>
<comment type="similarity">
    <text evidence="2">Belongs to the glucose-1-phosphate thymidylyltransferase family.</text>
</comment>
<keyword evidence="4" id="KW-0808">Transferase</keyword>
<dbReference type="AlphaFoldDB" id="X1B5V2"/>
<evidence type="ECO:0000256" key="6">
    <source>
        <dbReference type="ARBA" id="ARBA00022723"/>
    </source>
</evidence>
<keyword evidence="5" id="KW-0548">Nucleotidyltransferase</keyword>
<dbReference type="Pfam" id="PF00483">
    <property type="entry name" value="NTP_transferase"/>
    <property type="match status" value="1"/>
</dbReference>
<dbReference type="Gene3D" id="3.90.550.10">
    <property type="entry name" value="Spore Coat Polysaccharide Biosynthesis Protein SpsA, Chain A"/>
    <property type="match status" value="1"/>
</dbReference>
<comment type="caution">
    <text evidence="10">The sequence shown here is derived from an EMBL/GenBank/DDBJ whole genome shotgun (WGS) entry which is preliminary data.</text>
</comment>
<dbReference type="GO" id="GO:0008879">
    <property type="term" value="F:glucose-1-phosphate thymidylyltransferase activity"/>
    <property type="evidence" value="ECO:0007669"/>
    <property type="project" value="UniProtKB-EC"/>
</dbReference>
<evidence type="ECO:0000256" key="5">
    <source>
        <dbReference type="ARBA" id="ARBA00022695"/>
    </source>
</evidence>
<dbReference type="InterPro" id="IPR029044">
    <property type="entry name" value="Nucleotide-diphossugar_trans"/>
</dbReference>
<evidence type="ECO:0000256" key="4">
    <source>
        <dbReference type="ARBA" id="ARBA00022679"/>
    </source>
</evidence>
<evidence type="ECO:0000256" key="1">
    <source>
        <dbReference type="ARBA" id="ARBA00001946"/>
    </source>
</evidence>
<feature type="domain" description="Nucleotidyl transferase" evidence="9">
    <location>
        <begin position="2"/>
        <end position="166"/>
    </location>
</feature>
<proteinExistence type="inferred from homology"/>
<sequence length="220" mass="24991">TISYTEQSKPRGLADAFLVGEDFIGGEPVFLILGDNILFGHGLPDQLREAVKLRKGAQIFAYQVKDPERYGVVELDNKSKVISIEEKPERPRSNWAIPGLYLFDERVVEFARELRPSPSRGELEIVDLIRMYLELGELRVERFGRGIAWLDAGTPESLLEAAQFVATIQKRQGMMISCPEEIALRMGYITVEELRLQVEGMGDNSYKDNLVRLLDEEMVE</sequence>
<comment type="cofactor">
    <cofactor evidence="1">
        <name>Mg(2+)</name>
        <dbReference type="ChEBI" id="CHEBI:18420"/>
    </cofactor>
</comment>
<dbReference type="InterPro" id="IPR005907">
    <property type="entry name" value="G1P_thy_trans_s"/>
</dbReference>
<evidence type="ECO:0000256" key="2">
    <source>
        <dbReference type="ARBA" id="ARBA00010480"/>
    </source>
</evidence>
<dbReference type="PANTHER" id="PTHR43532">
    <property type="entry name" value="GLUCOSE-1-PHOSPHATE THYMIDYLYLTRANSFERASE"/>
    <property type="match status" value="1"/>
</dbReference>
<evidence type="ECO:0000259" key="9">
    <source>
        <dbReference type="Pfam" id="PF00483"/>
    </source>
</evidence>
<name>X1B5V2_9ZZZZ</name>